<evidence type="ECO:0000256" key="1">
    <source>
        <dbReference type="ARBA" id="ARBA00022434"/>
    </source>
</evidence>
<proteinExistence type="predicted"/>
<dbReference type="PANTHER" id="PTHR11431:SF127">
    <property type="entry name" value="BACTERIAL NON-HEME FERRITIN"/>
    <property type="match status" value="1"/>
</dbReference>
<dbReference type="Gene3D" id="1.20.1260.10">
    <property type="match status" value="1"/>
</dbReference>
<dbReference type="PANTHER" id="PTHR11431">
    <property type="entry name" value="FERRITIN"/>
    <property type="match status" value="1"/>
</dbReference>
<dbReference type="SUPFAM" id="SSF47240">
    <property type="entry name" value="Ferritin-like"/>
    <property type="match status" value="1"/>
</dbReference>
<dbReference type="InterPro" id="IPR012347">
    <property type="entry name" value="Ferritin-like"/>
</dbReference>
<evidence type="ECO:0000256" key="5">
    <source>
        <dbReference type="RuleBase" id="RU361145"/>
    </source>
</evidence>
<keyword evidence="1 5" id="KW-0409">Iron storage</keyword>
<evidence type="ECO:0000313" key="8">
    <source>
        <dbReference type="Proteomes" id="UP001501747"/>
    </source>
</evidence>
<keyword evidence="3" id="KW-0560">Oxidoreductase</keyword>
<keyword evidence="8" id="KW-1185">Reference proteome</keyword>
<keyword evidence="2 5" id="KW-0479">Metal-binding</keyword>
<accession>A0ABP7RF19</accession>
<gene>
    <name evidence="7" type="ORF">GCM10022247_15590</name>
</gene>
<dbReference type="PROSITE" id="PS50905">
    <property type="entry name" value="FERRITIN_LIKE"/>
    <property type="match status" value="1"/>
</dbReference>
<dbReference type="InterPro" id="IPR001519">
    <property type="entry name" value="Ferritin"/>
</dbReference>
<comment type="caution">
    <text evidence="7">The sequence shown here is derived from an EMBL/GenBank/DDBJ whole genome shotgun (WGS) entry which is preliminary data.</text>
</comment>
<evidence type="ECO:0000256" key="3">
    <source>
        <dbReference type="ARBA" id="ARBA00023002"/>
    </source>
</evidence>
<organism evidence="7 8">
    <name type="scientific">Allokutzneria multivorans</name>
    <dbReference type="NCBI Taxonomy" id="1142134"/>
    <lineage>
        <taxon>Bacteria</taxon>
        <taxon>Bacillati</taxon>
        <taxon>Actinomycetota</taxon>
        <taxon>Actinomycetes</taxon>
        <taxon>Pseudonocardiales</taxon>
        <taxon>Pseudonocardiaceae</taxon>
        <taxon>Allokutzneria</taxon>
    </lineage>
</organism>
<dbReference type="CDD" id="cd01055">
    <property type="entry name" value="Nonheme_Ferritin"/>
    <property type="match status" value="1"/>
</dbReference>
<dbReference type="EMBL" id="BAABAL010000005">
    <property type="protein sequence ID" value="GAA3996516.1"/>
    <property type="molecule type" value="Genomic_DNA"/>
</dbReference>
<name>A0ABP7RF19_9PSEU</name>
<dbReference type="RefSeq" id="WP_344872133.1">
    <property type="nucleotide sequence ID" value="NZ_BAABAL010000005.1"/>
</dbReference>
<protein>
    <recommendedName>
        <fullName evidence="5">Ferritin</fullName>
    </recommendedName>
</protein>
<reference evidence="8" key="1">
    <citation type="journal article" date="2019" name="Int. J. Syst. Evol. Microbiol.">
        <title>The Global Catalogue of Microorganisms (GCM) 10K type strain sequencing project: providing services to taxonomists for standard genome sequencing and annotation.</title>
        <authorList>
            <consortium name="The Broad Institute Genomics Platform"/>
            <consortium name="The Broad Institute Genome Sequencing Center for Infectious Disease"/>
            <person name="Wu L."/>
            <person name="Ma J."/>
        </authorList>
    </citation>
    <scope>NUCLEOTIDE SEQUENCE [LARGE SCALE GENOMIC DNA]</scope>
    <source>
        <strain evidence="8">JCM 17342</strain>
    </source>
</reference>
<dbReference type="InterPro" id="IPR041719">
    <property type="entry name" value="Ferritin_prok"/>
</dbReference>
<evidence type="ECO:0000313" key="7">
    <source>
        <dbReference type="EMBL" id="GAA3996516.1"/>
    </source>
</evidence>
<evidence type="ECO:0000259" key="6">
    <source>
        <dbReference type="PROSITE" id="PS50905"/>
    </source>
</evidence>
<dbReference type="Pfam" id="PF00210">
    <property type="entry name" value="Ferritin"/>
    <property type="match status" value="1"/>
</dbReference>
<sequence length="184" mass="20506">MAPNTTTTTTTKFHELLRAQVRNEFTASQQYIAVAVWLDAQDLPRMAAHFYRQALEERNHAMMIVQFLLDNGLQVAIPGVDEVRNDFTTVREPVELALNQERKVTEEITALARAARDEGDYLGEQFIQWFLKEQVEEVSSMSTLLTIVDRAGDNLFHIEDFLVRESVGDGGGDPTAPPAAGGAV</sequence>
<evidence type="ECO:0000256" key="4">
    <source>
        <dbReference type="ARBA" id="ARBA00023004"/>
    </source>
</evidence>
<feature type="domain" description="Ferritin-like diiron" evidence="6">
    <location>
        <begin position="7"/>
        <end position="152"/>
    </location>
</feature>
<dbReference type="InterPro" id="IPR009078">
    <property type="entry name" value="Ferritin-like_SF"/>
</dbReference>
<evidence type="ECO:0000256" key="2">
    <source>
        <dbReference type="ARBA" id="ARBA00022723"/>
    </source>
</evidence>
<dbReference type="Proteomes" id="UP001501747">
    <property type="component" value="Unassembled WGS sequence"/>
</dbReference>
<dbReference type="InterPro" id="IPR009040">
    <property type="entry name" value="Ferritin-like_diiron"/>
</dbReference>
<dbReference type="InterPro" id="IPR008331">
    <property type="entry name" value="Ferritin_DPS_dom"/>
</dbReference>
<keyword evidence="4 5" id="KW-0408">Iron</keyword>